<evidence type="ECO:0000313" key="6">
    <source>
        <dbReference type="EMBL" id="ADZ72687.1"/>
    </source>
</evidence>
<dbReference type="PROSITE" id="PS50931">
    <property type="entry name" value="HTH_LYSR"/>
    <property type="match status" value="1"/>
</dbReference>
<dbReference type="HOGENOM" id="CLU_039613_37_1_5"/>
<keyword evidence="4" id="KW-0804">Transcription</keyword>
<dbReference type="PRINTS" id="PR00039">
    <property type="entry name" value="HTHLYSR"/>
</dbReference>
<dbReference type="GO" id="GO:0043565">
    <property type="term" value="F:sequence-specific DNA binding"/>
    <property type="evidence" value="ECO:0007669"/>
    <property type="project" value="TreeGrafter"/>
</dbReference>
<accession>F2IVG9</accession>
<keyword evidence="7" id="KW-1185">Reference proteome</keyword>
<dbReference type="EMBL" id="CP002568">
    <property type="protein sequence ID" value="ADZ72687.1"/>
    <property type="molecule type" value="Genomic_DNA"/>
</dbReference>
<evidence type="ECO:0000256" key="2">
    <source>
        <dbReference type="ARBA" id="ARBA00023015"/>
    </source>
</evidence>
<dbReference type="STRING" id="991905.SL003B_4270"/>
<dbReference type="GO" id="GO:0003700">
    <property type="term" value="F:DNA-binding transcription factor activity"/>
    <property type="evidence" value="ECO:0007669"/>
    <property type="project" value="InterPro"/>
</dbReference>
<protein>
    <submittedName>
        <fullName evidence="6">LysR family transcriptional regulator</fullName>
    </submittedName>
</protein>
<keyword evidence="2" id="KW-0805">Transcription regulation</keyword>
<evidence type="ECO:0000259" key="5">
    <source>
        <dbReference type="PROSITE" id="PS50931"/>
    </source>
</evidence>
<dbReference type="SUPFAM" id="SSF46785">
    <property type="entry name" value="Winged helix' DNA-binding domain"/>
    <property type="match status" value="1"/>
</dbReference>
<dbReference type="SUPFAM" id="SSF53850">
    <property type="entry name" value="Periplasmic binding protein-like II"/>
    <property type="match status" value="1"/>
</dbReference>
<dbReference type="InterPro" id="IPR058163">
    <property type="entry name" value="LysR-type_TF_proteobact-type"/>
</dbReference>
<dbReference type="InterPro" id="IPR005119">
    <property type="entry name" value="LysR_subst-bd"/>
</dbReference>
<evidence type="ECO:0000313" key="7">
    <source>
        <dbReference type="Proteomes" id="UP000008130"/>
    </source>
</evidence>
<reference evidence="6 7" key="1">
    <citation type="journal article" date="2011" name="J. Bacteriol.">
        <title>Complete genome sequence of Polymorphum gilvum SL003B-26A1T, a crude oil-degrading bacterium from oil-polluted saline soil.</title>
        <authorList>
            <person name="Li S.G."/>
            <person name="Tang Y.Q."/>
            <person name="Nie Y."/>
            <person name="Cai M."/>
            <person name="Wu X.L."/>
        </authorList>
    </citation>
    <scope>NUCLEOTIDE SEQUENCE [LARGE SCALE GENOMIC DNA]</scope>
    <source>
        <strain evidence="7">LMG 25793 / CGMCC 1.9160 / SL003B-26A1</strain>
    </source>
</reference>
<comment type="similarity">
    <text evidence="1">Belongs to the LysR transcriptional regulatory family.</text>
</comment>
<dbReference type="InterPro" id="IPR036390">
    <property type="entry name" value="WH_DNA-bd_sf"/>
</dbReference>
<dbReference type="KEGG" id="pgv:SL003B_4270"/>
<dbReference type="FunFam" id="1.10.10.10:FF:000038">
    <property type="entry name" value="Glycine cleavage system transcriptional activator"/>
    <property type="match status" value="1"/>
</dbReference>
<dbReference type="PANTHER" id="PTHR30537">
    <property type="entry name" value="HTH-TYPE TRANSCRIPTIONAL REGULATOR"/>
    <property type="match status" value="1"/>
</dbReference>
<dbReference type="Pfam" id="PF00126">
    <property type="entry name" value="HTH_1"/>
    <property type="match status" value="1"/>
</dbReference>
<dbReference type="InterPro" id="IPR036388">
    <property type="entry name" value="WH-like_DNA-bd_sf"/>
</dbReference>
<dbReference type="GO" id="GO:0006351">
    <property type="term" value="P:DNA-templated transcription"/>
    <property type="evidence" value="ECO:0007669"/>
    <property type="project" value="TreeGrafter"/>
</dbReference>
<evidence type="ECO:0000256" key="1">
    <source>
        <dbReference type="ARBA" id="ARBA00009437"/>
    </source>
</evidence>
<dbReference type="Pfam" id="PF03466">
    <property type="entry name" value="LysR_substrate"/>
    <property type="match status" value="1"/>
</dbReference>
<feature type="domain" description="HTH lysR-type" evidence="5">
    <location>
        <begin position="19"/>
        <end position="76"/>
    </location>
</feature>
<evidence type="ECO:0000256" key="3">
    <source>
        <dbReference type="ARBA" id="ARBA00023125"/>
    </source>
</evidence>
<sequence>MTFEDNRRVFAIMKRAFLPPAEALLAFESAARHASFTRAAEELHLTQGAVSKQVRQLEERLGVELFRRVRQRIVLTDAGRLYLHEVRGALAQISDATRQVMSFAGSADVLNLAVLPTFGTRWLAPRLAEFLRRYPSAGLNLSVRLRPFDFDAEPFDGAIHHGDPVWAGAIAEPLFPEDSIVVASRAFRDRHSIRAPADLLRVPRLQLATRPLAWRQWFEAAGVDTEAAYQGQRFDQFGMIAEAAAHHLGAALMPRLFVEEELAAGKLVRLFDTSLTGRSAYHFVYPERRTLRPVVATFRAWLLEEARAARIGRETMLPG</sequence>
<gene>
    <name evidence="6" type="primary">lysR</name>
    <name evidence="6" type="ordered locus">SL003B_4270</name>
</gene>
<dbReference type="PATRIC" id="fig|991905.3.peg.4403"/>
<keyword evidence="3" id="KW-0238">DNA-binding</keyword>
<organism evidence="6 7">
    <name type="scientific">Polymorphum gilvum (strain LMG 25793 / CGMCC 1.9160 / SL003B-26A1)</name>
    <dbReference type="NCBI Taxonomy" id="991905"/>
    <lineage>
        <taxon>Bacteria</taxon>
        <taxon>Pseudomonadati</taxon>
        <taxon>Pseudomonadota</taxon>
        <taxon>Alphaproteobacteria</taxon>
        <taxon>Rhodobacterales</taxon>
        <taxon>Paracoccaceae</taxon>
        <taxon>Polymorphum</taxon>
    </lineage>
</organism>
<evidence type="ECO:0000256" key="4">
    <source>
        <dbReference type="ARBA" id="ARBA00023163"/>
    </source>
</evidence>
<name>F2IVG9_POLGS</name>
<dbReference type="InterPro" id="IPR000847">
    <property type="entry name" value="LysR_HTH_N"/>
</dbReference>
<dbReference type="Proteomes" id="UP000008130">
    <property type="component" value="Chromosome"/>
</dbReference>
<dbReference type="AlphaFoldDB" id="F2IVG9"/>
<dbReference type="Gene3D" id="1.10.10.10">
    <property type="entry name" value="Winged helix-like DNA-binding domain superfamily/Winged helix DNA-binding domain"/>
    <property type="match status" value="1"/>
</dbReference>
<dbReference type="PANTHER" id="PTHR30537:SF26">
    <property type="entry name" value="GLYCINE CLEAVAGE SYSTEM TRANSCRIPTIONAL ACTIVATOR"/>
    <property type="match status" value="1"/>
</dbReference>
<proteinExistence type="inferred from homology"/>
<dbReference type="eggNOG" id="COG0583">
    <property type="taxonomic scope" value="Bacteria"/>
</dbReference>
<dbReference type="Gene3D" id="3.40.190.10">
    <property type="entry name" value="Periplasmic binding protein-like II"/>
    <property type="match status" value="2"/>
</dbReference>